<accession>A0ABW2JM74</accession>
<dbReference type="EMBL" id="JBHTCF010000008">
    <property type="protein sequence ID" value="MFC7306556.1"/>
    <property type="molecule type" value="Genomic_DNA"/>
</dbReference>
<name>A0ABW2JM74_9ACTN</name>
<dbReference type="PANTHER" id="PTHR43861">
    <property type="entry name" value="TRANS-ACONITATE 2-METHYLTRANSFERASE-RELATED"/>
    <property type="match status" value="1"/>
</dbReference>
<organism evidence="2 3">
    <name type="scientific">Streptomyces monticola</name>
    <dbReference type="NCBI Taxonomy" id="2666263"/>
    <lineage>
        <taxon>Bacteria</taxon>
        <taxon>Bacillati</taxon>
        <taxon>Actinomycetota</taxon>
        <taxon>Actinomycetes</taxon>
        <taxon>Kitasatosporales</taxon>
        <taxon>Streptomycetaceae</taxon>
        <taxon>Streptomyces</taxon>
    </lineage>
</organism>
<dbReference type="PANTHER" id="PTHR43861:SF3">
    <property type="entry name" value="PUTATIVE (AFU_ORTHOLOGUE AFUA_2G14390)-RELATED"/>
    <property type="match status" value="1"/>
</dbReference>
<dbReference type="Gene3D" id="3.40.50.150">
    <property type="entry name" value="Vaccinia Virus protein VP39"/>
    <property type="match status" value="1"/>
</dbReference>
<keyword evidence="3" id="KW-1185">Reference proteome</keyword>
<protein>
    <submittedName>
        <fullName evidence="2">Methyltransferase domain-containing protein</fullName>
    </submittedName>
</protein>
<dbReference type="GO" id="GO:0008168">
    <property type="term" value="F:methyltransferase activity"/>
    <property type="evidence" value="ECO:0007669"/>
    <property type="project" value="UniProtKB-KW"/>
</dbReference>
<keyword evidence="2" id="KW-0489">Methyltransferase</keyword>
<dbReference type="CDD" id="cd02440">
    <property type="entry name" value="AdoMet_MTases"/>
    <property type="match status" value="1"/>
</dbReference>
<gene>
    <name evidence="2" type="ORF">ACFQVC_20300</name>
</gene>
<keyword evidence="1" id="KW-0808">Transferase</keyword>
<dbReference type="GO" id="GO:0032259">
    <property type="term" value="P:methylation"/>
    <property type="evidence" value="ECO:0007669"/>
    <property type="project" value="UniProtKB-KW"/>
</dbReference>
<evidence type="ECO:0000313" key="3">
    <source>
        <dbReference type="Proteomes" id="UP001596523"/>
    </source>
</evidence>
<reference evidence="3" key="1">
    <citation type="journal article" date="2019" name="Int. J. Syst. Evol. Microbiol.">
        <title>The Global Catalogue of Microorganisms (GCM) 10K type strain sequencing project: providing services to taxonomists for standard genome sequencing and annotation.</title>
        <authorList>
            <consortium name="The Broad Institute Genomics Platform"/>
            <consortium name="The Broad Institute Genome Sequencing Center for Infectious Disease"/>
            <person name="Wu L."/>
            <person name="Ma J."/>
        </authorList>
    </citation>
    <scope>NUCLEOTIDE SEQUENCE [LARGE SCALE GENOMIC DNA]</scope>
    <source>
        <strain evidence="3">SYNS20</strain>
    </source>
</reference>
<proteinExistence type="predicted"/>
<dbReference type="RefSeq" id="WP_381831946.1">
    <property type="nucleotide sequence ID" value="NZ_JBHTCF010000008.1"/>
</dbReference>
<evidence type="ECO:0000313" key="2">
    <source>
        <dbReference type="EMBL" id="MFC7306556.1"/>
    </source>
</evidence>
<dbReference type="Pfam" id="PF13489">
    <property type="entry name" value="Methyltransf_23"/>
    <property type="match status" value="1"/>
</dbReference>
<dbReference type="SUPFAM" id="SSF53335">
    <property type="entry name" value="S-adenosyl-L-methionine-dependent methyltransferases"/>
    <property type="match status" value="1"/>
</dbReference>
<dbReference type="InterPro" id="IPR029063">
    <property type="entry name" value="SAM-dependent_MTases_sf"/>
</dbReference>
<sequence length="264" mass="28555">MTRTDGYLLDPRQAEAEQRYDALAALFDATTFRHFERLGVGPGWRCWEVGAGGTSVLSWLAKRVGPTGKVIGTDIDTARADVAARPPVEVLRHDVGAEEPPGDSFDLVHARLVLVHVADRDRALRSMIKALRPGGRLLIEDADTALQPLICPDEHGPAQRLANRLRHGFRALLAERGADLAYGRKLPRILREAGLVQVEADAHFPLTSSACAELETATVNQVRDRLVAGGFASDADIDRHLAHVAGGSMDLATAPMISAWGRKA</sequence>
<comment type="caution">
    <text evidence="2">The sequence shown here is derived from an EMBL/GenBank/DDBJ whole genome shotgun (WGS) entry which is preliminary data.</text>
</comment>
<dbReference type="Proteomes" id="UP001596523">
    <property type="component" value="Unassembled WGS sequence"/>
</dbReference>
<evidence type="ECO:0000256" key="1">
    <source>
        <dbReference type="ARBA" id="ARBA00022679"/>
    </source>
</evidence>